<proteinExistence type="predicted"/>
<dbReference type="InterPro" id="IPR050523">
    <property type="entry name" value="AKR_Detox_Biosynth"/>
</dbReference>
<name>B9TEA7_RICCO</name>
<dbReference type="Pfam" id="PF03466">
    <property type="entry name" value="LysR_substrate"/>
    <property type="match status" value="1"/>
</dbReference>
<organism evidence="4 5">
    <name type="scientific">Ricinus communis</name>
    <name type="common">Castor bean</name>
    <dbReference type="NCBI Taxonomy" id="3988"/>
    <lineage>
        <taxon>Eukaryota</taxon>
        <taxon>Viridiplantae</taxon>
        <taxon>Streptophyta</taxon>
        <taxon>Embryophyta</taxon>
        <taxon>Tracheophyta</taxon>
        <taxon>Spermatophyta</taxon>
        <taxon>Magnoliopsida</taxon>
        <taxon>eudicotyledons</taxon>
        <taxon>Gunneridae</taxon>
        <taxon>Pentapetalae</taxon>
        <taxon>rosids</taxon>
        <taxon>fabids</taxon>
        <taxon>Malpighiales</taxon>
        <taxon>Euphorbiaceae</taxon>
        <taxon>Acalyphoideae</taxon>
        <taxon>Acalypheae</taxon>
        <taxon>Ricinus</taxon>
    </lineage>
</organism>
<dbReference type="InterPro" id="IPR036812">
    <property type="entry name" value="NAD(P)_OxRdtase_dom_sf"/>
</dbReference>
<dbReference type="eggNOG" id="KOG1575">
    <property type="taxonomic scope" value="Eukaryota"/>
</dbReference>
<protein>
    <submittedName>
        <fullName evidence="4">Oxidoreductase, putative</fullName>
        <ecNumber evidence="4">1.1.1.91</ecNumber>
    </submittedName>
</protein>
<feature type="domain" description="LysR substrate-binding" evidence="3">
    <location>
        <begin position="3"/>
        <end position="110"/>
    </location>
</feature>
<dbReference type="STRING" id="3988.B9TEA7"/>
<gene>
    <name evidence="4" type="ORF">RCOM_1926370</name>
</gene>
<dbReference type="EC" id="1.1.1.91" evidence="4"/>
<keyword evidence="5" id="KW-1185">Reference proteome</keyword>
<dbReference type="InterPro" id="IPR023210">
    <property type="entry name" value="NADP_OxRdtase_dom"/>
</dbReference>
<dbReference type="Gene3D" id="3.40.190.290">
    <property type="match status" value="1"/>
</dbReference>
<keyword evidence="1 4" id="KW-0560">Oxidoreductase</keyword>
<dbReference type="Gene3D" id="3.20.20.100">
    <property type="entry name" value="NADP-dependent oxidoreductase domain"/>
    <property type="match status" value="1"/>
</dbReference>
<evidence type="ECO:0000313" key="4">
    <source>
        <dbReference type="EMBL" id="EEF25807.1"/>
    </source>
</evidence>
<dbReference type="PANTHER" id="PTHR43364">
    <property type="entry name" value="NADH-SPECIFIC METHYLGLYOXAL REDUCTASE-RELATED"/>
    <property type="match status" value="1"/>
</dbReference>
<dbReference type="InterPro" id="IPR005119">
    <property type="entry name" value="LysR_subst-bd"/>
</dbReference>
<evidence type="ECO:0000259" key="3">
    <source>
        <dbReference type="Pfam" id="PF03466"/>
    </source>
</evidence>
<dbReference type="CDD" id="cd19091">
    <property type="entry name" value="AKR_PsAKR"/>
    <property type="match status" value="1"/>
</dbReference>
<dbReference type="EMBL" id="EQ978864">
    <property type="protein sequence ID" value="EEF25807.1"/>
    <property type="molecule type" value="Genomic_DNA"/>
</dbReference>
<dbReference type="PANTHER" id="PTHR43364:SF18">
    <property type="entry name" value="OXIDOREDUCTASE"/>
    <property type="match status" value="1"/>
</dbReference>
<evidence type="ECO:0000259" key="2">
    <source>
        <dbReference type="Pfam" id="PF00248"/>
    </source>
</evidence>
<dbReference type="GO" id="GO:0005829">
    <property type="term" value="C:cytosol"/>
    <property type="evidence" value="ECO:0000318"/>
    <property type="project" value="GO_Central"/>
</dbReference>
<evidence type="ECO:0000256" key="1">
    <source>
        <dbReference type="ARBA" id="ARBA00023002"/>
    </source>
</evidence>
<dbReference type="InParanoid" id="B9TEA7"/>
<dbReference type="Proteomes" id="UP000008311">
    <property type="component" value="Unassembled WGS sequence"/>
</dbReference>
<dbReference type="AlphaFoldDB" id="B9TEA7"/>
<evidence type="ECO:0000313" key="5">
    <source>
        <dbReference type="Proteomes" id="UP000008311"/>
    </source>
</evidence>
<sequence length="468" mass="51223">MGRPQTPGDLSGHRLVDFLLADPDERLEWEFEQDGRTTTWHPRAAIAVGDANARLDLAIAGMGIAQTLCFLAAAPLRDNRLERVLPQWETAAPEVAILYPRDRHLPARTRGTRPSPYRGGLVQQEATMEYRSLGHSGLRVSQLALGAMTFGAGQGIWESVAGVDREEAARQVAMALDSGINLIDTADVYSQGQSEDIVGQVLADLGVDDTRMLVATKVRLRTGPGCNQVGLGRSHIIRSVEASLKRLRRDHVDLLQLHDRDALTPLDETLRALDDLVTQGKVRHVGACNFSASELERAHAISTAAHWVRVCSNQVHYSLASRDIEHELMPVARLHGTALMVWSPLAGGYLSGKYTPDGSGSAPARGRRTSLDFPPVDPARIDPIVHALRDIARALDATPAQVALAWLLSRPGVATVIVGARSTEQLAANLRAADLRLPPADRERLDEMSRPAVPYPYWMQHLHDRDRV</sequence>
<dbReference type="SUPFAM" id="SSF51430">
    <property type="entry name" value="NAD(P)-linked oxidoreductase"/>
    <property type="match status" value="1"/>
</dbReference>
<dbReference type="SUPFAM" id="SSF53850">
    <property type="entry name" value="Periplasmic binding protein-like II"/>
    <property type="match status" value="1"/>
</dbReference>
<dbReference type="GO" id="GO:0047681">
    <property type="term" value="F:aryl-alcohol dehydrogenase (NADP+) activity"/>
    <property type="evidence" value="ECO:0007669"/>
    <property type="project" value="UniProtKB-EC"/>
</dbReference>
<accession>B9TEA7</accession>
<dbReference type="FunFam" id="3.20.20.100:FF:000004">
    <property type="entry name" value="Oxidoreductase, aldo/keto reductase"/>
    <property type="match status" value="1"/>
</dbReference>
<reference evidence="5" key="1">
    <citation type="journal article" date="2010" name="Nat. Biotechnol.">
        <title>Draft genome sequence of the oilseed species Ricinus communis.</title>
        <authorList>
            <person name="Chan A.P."/>
            <person name="Crabtree J."/>
            <person name="Zhao Q."/>
            <person name="Lorenzi H."/>
            <person name="Orvis J."/>
            <person name="Puiu D."/>
            <person name="Melake-Berhan A."/>
            <person name="Jones K.M."/>
            <person name="Redman J."/>
            <person name="Chen G."/>
            <person name="Cahoon E.B."/>
            <person name="Gedil M."/>
            <person name="Stanke M."/>
            <person name="Haas B.J."/>
            <person name="Wortman J.R."/>
            <person name="Fraser-Liggett C.M."/>
            <person name="Ravel J."/>
            <person name="Rabinowicz P.D."/>
        </authorList>
    </citation>
    <scope>NUCLEOTIDE SEQUENCE [LARGE SCALE GENOMIC DNA]</scope>
    <source>
        <strain evidence="5">cv. Hale</strain>
    </source>
</reference>
<feature type="domain" description="NADP-dependent oxidoreductase" evidence="2">
    <location>
        <begin position="143"/>
        <end position="448"/>
    </location>
</feature>
<dbReference type="Pfam" id="PF00248">
    <property type="entry name" value="Aldo_ket_red"/>
    <property type="match status" value="1"/>
</dbReference>